<feature type="transmembrane region" description="Helical" evidence="6">
    <location>
        <begin position="356"/>
        <end position="382"/>
    </location>
</feature>
<evidence type="ECO:0000313" key="9">
    <source>
        <dbReference type="Proteomes" id="UP001259982"/>
    </source>
</evidence>
<keyword evidence="2" id="KW-0813">Transport</keyword>
<evidence type="ECO:0000256" key="6">
    <source>
        <dbReference type="SAM" id="Phobius"/>
    </source>
</evidence>
<feature type="domain" description="Major facilitator superfamily (MFS) profile" evidence="7">
    <location>
        <begin position="22"/>
        <end position="447"/>
    </location>
</feature>
<dbReference type="NCBIfam" id="TIGR00901">
    <property type="entry name" value="2A0125"/>
    <property type="match status" value="1"/>
</dbReference>
<dbReference type="EMBL" id="JAVRHY010000020">
    <property type="protein sequence ID" value="MDT0619767.1"/>
    <property type="molecule type" value="Genomic_DNA"/>
</dbReference>
<feature type="transmembrane region" description="Helical" evidence="6">
    <location>
        <begin position="188"/>
        <end position="207"/>
    </location>
</feature>
<dbReference type="InterPro" id="IPR004752">
    <property type="entry name" value="AmpG_permease/AT-1"/>
</dbReference>
<name>A0ABU3BBC4_9GAMM</name>
<proteinExistence type="predicted"/>
<dbReference type="InterPro" id="IPR036259">
    <property type="entry name" value="MFS_trans_sf"/>
</dbReference>
<feature type="transmembrane region" description="Helical" evidence="6">
    <location>
        <begin position="23"/>
        <end position="44"/>
    </location>
</feature>
<feature type="transmembrane region" description="Helical" evidence="6">
    <location>
        <begin position="164"/>
        <end position="181"/>
    </location>
</feature>
<keyword evidence="9" id="KW-1185">Reference proteome</keyword>
<dbReference type="SUPFAM" id="SSF103473">
    <property type="entry name" value="MFS general substrate transporter"/>
    <property type="match status" value="1"/>
</dbReference>
<feature type="transmembrane region" description="Helical" evidence="6">
    <location>
        <begin position="125"/>
        <end position="144"/>
    </location>
</feature>
<dbReference type="PANTHER" id="PTHR12778">
    <property type="entry name" value="SOLUTE CARRIER FAMILY 33 ACETYL-COA TRANSPORTER -RELATED"/>
    <property type="match status" value="1"/>
</dbReference>
<feature type="transmembrane region" description="Helical" evidence="6">
    <location>
        <begin position="394"/>
        <end position="415"/>
    </location>
</feature>
<protein>
    <submittedName>
        <fullName evidence="8">MFS transporter</fullName>
    </submittedName>
</protein>
<reference evidence="8 9" key="1">
    <citation type="submission" date="2023-09" db="EMBL/GenBank/DDBJ databases">
        <authorList>
            <person name="Rey-Velasco X."/>
        </authorList>
    </citation>
    <scope>NUCLEOTIDE SEQUENCE [LARGE SCALE GENOMIC DNA]</scope>
    <source>
        <strain evidence="8 9">P385</strain>
    </source>
</reference>
<accession>A0ABU3BBC4</accession>
<organism evidence="8 9">
    <name type="scientific">Spectribacter acetivorans</name>
    <dbReference type="NCBI Taxonomy" id="3075603"/>
    <lineage>
        <taxon>Bacteria</taxon>
        <taxon>Pseudomonadati</taxon>
        <taxon>Pseudomonadota</taxon>
        <taxon>Gammaproteobacteria</taxon>
        <taxon>Salinisphaerales</taxon>
        <taxon>Salinisphaeraceae</taxon>
        <taxon>Spectribacter</taxon>
    </lineage>
</organism>
<dbReference type="InterPro" id="IPR011701">
    <property type="entry name" value="MFS"/>
</dbReference>
<feature type="transmembrane region" description="Helical" evidence="6">
    <location>
        <begin position="265"/>
        <end position="285"/>
    </location>
</feature>
<feature type="transmembrane region" description="Helical" evidence="6">
    <location>
        <begin position="330"/>
        <end position="350"/>
    </location>
</feature>
<sequence>MTGPSEPVARWRAALAIYGRPRILGMGLLGFSAGLPFLLVFSTLSAWLTQEDVSRTTIGFFSWVGITYSIKVFWAPVIDRLPLPLLTRLLGRRRSWMLLAQLGIAAGLIGMAMTDPQMDLRGLALWALLVAFASATQDVAIDAWRIEAAPGSWQGAMAATYQAGYRIAILTAGAGAFYLAAGIDWPQVYLVMAGLMGVGMITVLFVGEPDVVVTSGTEQREQRVVDFLARSPHWPRRLQQIAAWLLEAVVCPFLDFFARNGRLALAILVFVAIFRVTDITLGVMANPFYLDMGYTLEEIASVAKIFGVGMTIGGAVLGGVLVARYGIMRPLLAGAVLAAVTNLVFAWLATRSDPGLVGLAMTISADNLAGGMAGSAFIAYLSSLTNTAYTATQYALFSSLMTLPGKFIGGFSGMAVDGFGYVWFFVLTAIAGVPAILLVTYLMRVANVDRGVAAPERL</sequence>
<feature type="transmembrane region" description="Helical" evidence="6">
    <location>
        <begin position="305"/>
        <end position="323"/>
    </location>
</feature>
<comment type="caution">
    <text evidence="8">The sequence shown here is derived from an EMBL/GenBank/DDBJ whole genome shotgun (WGS) entry which is preliminary data.</text>
</comment>
<dbReference type="Pfam" id="PF07690">
    <property type="entry name" value="MFS_1"/>
    <property type="match status" value="1"/>
</dbReference>
<dbReference type="PROSITE" id="PS50850">
    <property type="entry name" value="MFS"/>
    <property type="match status" value="1"/>
</dbReference>
<feature type="transmembrane region" description="Helical" evidence="6">
    <location>
        <begin position="421"/>
        <end position="442"/>
    </location>
</feature>
<evidence type="ECO:0000259" key="7">
    <source>
        <dbReference type="PROSITE" id="PS50850"/>
    </source>
</evidence>
<gene>
    <name evidence="8" type="ORF">RM531_14915</name>
</gene>
<comment type="subcellular location">
    <subcellularLocation>
        <location evidence="1">Membrane</location>
        <topology evidence="1">Multi-pass membrane protein</topology>
    </subcellularLocation>
</comment>
<evidence type="ECO:0000256" key="3">
    <source>
        <dbReference type="ARBA" id="ARBA00022692"/>
    </source>
</evidence>
<dbReference type="PANTHER" id="PTHR12778:SF10">
    <property type="entry name" value="MAJOR FACILITATOR SUPERFAMILY DOMAIN-CONTAINING PROTEIN 3"/>
    <property type="match status" value="1"/>
</dbReference>
<evidence type="ECO:0000256" key="5">
    <source>
        <dbReference type="ARBA" id="ARBA00023136"/>
    </source>
</evidence>
<dbReference type="RefSeq" id="WP_311660411.1">
    <property type="nucleotide sequence ID" value="NZ_JAVRHY010000020.1"/>
</dbReference>
<evidence type="ECO:0000256" key="2">
    <source>
        <dbReference type="ARBA" id="ARBA00022448"/>
    </source>
</evidence>
<evidence type="ECO:0000256" key="4">
    <source>
        <dbReference type="ARBA" id="ARBA00022989"/>
    </source>
</evidence>
<evidence type="ECO:0000256" key="1">
    <source>
        <dbReference type="ARBA" id="ARBA00004141"/>
    </source>
</evidence>
<feature type="transmembrane region" description="Helical" evidence="6">
    <location>
        <begin position="56"/>
        <end position="75"/>
    </location>
</feature>
<evidence type="ECO:0000313" key="8">
    <source>
        <dbReference type="EMBL" id="MDT0619767.1"/>
    </source>
</evidence>
<keyword evidence="4 6" id="KW-1133">Transmembrane helix</keyword>
<dbReference type="InterPro" id="IPR020846">
    <property type="entry name" value="MFS_dom"/>
</dbReference>
<keyword evidence="5 6" id="KW-0472">Membrane</keyword>
<dbReference type="Proteomes" id="UP001259982">
    <property type="component" value="Unassembled WGS sequence"/>
</dbReference>
<feature type="transmembrane region" description="Helical" evidence="6">
    <location>
        <begin position="95"/>
        <end position="113"/>
    </location>
</feature>
<keyword evidence="3 6" id="KW-0812">Transmembrane</keyword>
<dbReference type="Gene3D" id="1.20.1250.20">
    <property type="entry name" value="MFS general substrate transporter like domains"/>
    <property type="match status" value="2"/>
</dbReference>